<dbReference type="GeneID" id="106549261"/>
<dbReference type="InterPro" id="IPR036961">
    <property type="entry name" value="Kinesin_motor_dom_sf"/>
</dbReference>
<feature type="domain" description="Kinesin motor" evidence="6">
    <location>
        <begin position="1"/>
        <end position="109"/>
    </location>
</feature>
<keyword evidence="2 5" id="KW-0547">Nucleotide-binding</keyword>
<evidence type="ECO:0000313" key="8">
    <source>
        <dbReference type="RefSeq" id="XP_013922335.1"/>
    </source>
</evidence>
<dbReference type="InterPro" id="IPR027640">
    <property type="entry name" value="Kinesin-like_fam"/>
</dbReference>
<dbReference type="OrthoDB" id="3176171at2759"/>
<dbReference type="GO" id="GO:0005524">
    <property type="term" value="F:ATP binding"/>
    <property type="evidence" value="ECO:0007669"/>
    <property type="project" value="UniProtKB-UniRule"/>
</dbReference>
<dbReference type="GO" id="GO:0005874">
    <property type="term" value="C:microtubule"/>
    <property type="evidence" value="ECO:0007669"/>
    <property type="project" value="TreeGrafter"/>
</dbReference>
<proteinExistence type="inferred from homology"/>
<dbReference type="GO" id="GO:0016887">
    <property type="term" value="F:ATP hydrolysis activity"/>
    <property type="evidence" value="ECO:0007669"/>
    <property type="project" value="TreeGrafter"/>
</dbReference>
<reference evidence="8" key="1">
    <citation type="submission" date="2025-08" db="UniProtKB">
        <authorList>
            <consortium name="RefSeq"/>
        </authorList>
    </citation>
    <scope>IDENTIFICATION</scope>
    <source>
        <tissue evidence="8">Skeletal muscle</tissue>
    </source>
</reference>
<dbReference type="SUPFAM" id="SSF52540">
    <property type="entry name" value="P-loop containing nucleoside triphosphate hydrolases"/>
    <property type="match status" value="1"/>
</dbReference>
<dbReference type="Proteomes" id="UP000504617">
    <property type="component" value="Unplaced"/>
</dbReference>
<evidence type="ECO:0000313" key="7">
    <source>
        <dbReference type="Proteomes" id="UP000504617"/>
    </source>
</evidence>
<dbReference type="PANTHER" id="PTHR24115:SF421">
    <property type="entry name" value="KINESIN-LIKE PROTEIN KIF25"/>
    <property type="match status" value="1"/>
</dbReference>
<dbReference type="GO" id="GO:0005871">
    <property type="term" value="C:kinesin complex"/>
    <property type="evidence" value="ECO:0007669"/>
    <property type="project" value="TreeGrafter"/>
</dbReference>
<evidence type="ECO:0000256" key="1">
    <source>
        <dbReference type="ARBA" id="ARBA00004245"/>
    </source>
</evidence>
<accession>A0A6I9YEA1</accession>
<protein>
    <submittedName>
        <fullName evidence="8">Kinesin-like protein KIF25</fullName>
    </submittedName>
</protein>
<evidence type="ECO:0000259" key="6">
    <source>
        <dbReference type="PROSITE" id="PS50067"/>
    </source>
</evidence>
<dbReference type="AlphaFoldDB" id="A0A6I9YEA1"/>
<gene>
    <name evidence="8" type="primary">LOC106549261</name>
</gene>
<evidence type="ECO:0000256" key="4">
    <source>
        <dbReference type="ARBA" id="ARBA00023212"/>
    </source>
</evidence>
<sequence length="109" mass="12058">MAYGQTGSGKTYTMLGPQLENSFCFSVEDETELGIIPRASKEVFRLLSEKSPGSHWVEVSVVEVYNNEVFDLLAKDNSGKLNGIKRGIMTNKEGKNDIPLLTNDSSLDR</sequence>
<name>A0A6I9YEA1_9SAUR</name>
<dbReference type="GO" id="GO:0003777">
    <property type="term" value="F:microtubule motor activity"/>
    <property type="evidence" value="ECO:0007669"/>
    <property type="project" value="InterPro"/>
</dbReference>
<evidence type="ECO:0000256" key="3">
    <source>
        <dbReference type="ARBA" id="ARBA00022840"/>
    </source>
</evidence>
<keyword evidence="4" id="KW-0963">Cytoplasm</keyword>
<dbReference type="GO" id="GO:0007018">
    <property type="term" value="P:microtubule-based movement"/>
    <property type="evidence" value="ECO:0007669"/>
    <property type="project" value="InterPro"/>
</dbReference>
<dbReference type="Gene3D" id="3.40.850.10">
    <property type="entry name" value="Kinesin motor domain"/>
    <property type="match status" value="1"/>
</dbReference>
<comment type="similarity">
    <text evidence="5">Belongs to the TRAFAC class myosin-kinesin ATPase superfamily. Kinesin family.</text>
</comment>
<keyword evidence="7" id="KW-1185">Reference proteome</keyword>
<dbReference type="InterPro" id="IPR001752">
    <property type="entry name" value="Kinesin_motor_dom"/>
</dbReference>
<dbReference type="RefSeq" id="XP_013922335.1">
    <property type="nucleotide sequence ID" value="XM_014066860.1"/>
</dbReference>
<comment type="subcellular location">
    <subcellularLocation>
        <location evidence="1">Cytoplasm</location>
        <location evidence="1">Cytoskeleton</location>
    </subcellularLocation>
</comment>
<keyword evidence="3 5" id="KW-0067">ATP-binding</keyword>
<dbReference type="KEGG" id="tsr:106549261"/>
<dbReference type="GO" id="GO:0008017">
    <property type="term" value="F:microtubule binding"/>
    <property type="evidence" value="ECO:0007669"/>
    <property type="project" value="InterPro"/>
</dbReference>
<feature type="binding site" evidence="5">
    <location>
        <begin position="4"/>
        <end position="11"/>
    </location>
    <ligand>
        <name>ATP</name>
        <dbReference type="ChEBI" id="CHEBI:30616"/>
    </ligand>
</feature>
<organism evidence="7 8">
    <name type="scientific">Thamnophis sirtalis</name>
    <dbReference type="NCBI Taxonomy" id="35019"/>
    <lineage>
        <taxon>Eukaryota</taxon>
        <taxon>Metazoa</taxon>
        <taxon>Chordata</taxon>
        <taxon>Craniata</taxon>
        <taxon>Vertebrata</taxon>
        <taxon>Euteleostomi</taxon>
        <taxon>Lepidosauria</taxon>
        <taxon>Squamata</taxon>
        <taxon>Bifurcata</taxon>
        <taxon>Unidentata</taxon>
        <taxon>Episquamata</taxon>
        <taxon>Toxicofera</taxon>
        <taxon>Serpentes</taxon>
        <taxon>Colubroidea</taxon>
        <taxon>Colubridae</taxon>
        <taxon>Natricinae</taxon>
        <taxon>Thamnophis</taxon>
    </lineage>
</organism>
<evidence type="ECO:0000256" key="2">
    <source>
        <dbReference type="ARBA" id="ARBA00022741"/>
    </source>
</evidence>
<keyword evidence="5" id="KW-0505">Motor protein</keyword>
<dbReference type="InterPro" id="IPR027417">
    <property type="entry name" value="P-loop_NTPase"/>
</dbReference>
<dbReference type="PANTHER" id="PTHR24115">
    <property type="entry name" value="KINESIN-RELATED"/>
    <property type="match status" value="1"/>
</dbReference>
<dbReference type="PROSITE" id="PS50067">
    <property type="entry name" value="KINESIN_MOTOR_2"/>
    <property type="match status" value="1"/>
</dbReference>
<dbReference type="Pfam" id="PF00225">
    <property type="entry name" value="Kinesin"/>
    <property type="match status" value="1"/>
</dbReference>
<keyword evidence="4" id="KW-0206">Cytoskeleton</keyword>
<evidence type="ECO:0000256" key="5">
    <source>
        <dbReference type="PROSITE-ProRule" id="PRU00283"/>
    </source>
</evidence>